<dbReference type="WBParaSite" id="PgE259_g001_t01">
    <property type="protein sequence ID" value="PgE259_g001_t01"/>
    <property type="gene ID" value="PgE259_g001"/>
</dbReference>
<protein>
    <submittedName>
        <fullName evidence="3">Uncharacterized protein</fullName>
    </submittedName>
</protein>
<evidence type="ECO:0000256" key="1">
    <source>
        <dbReference type="SAM" id="Phobius"/>
    </source>
</evidence>
<name>A0A915A2T2_PARUN</name>
<keyword evidence="1" id="KW-1133">Transmembrane helix</keyword>
<dbReference type="AlphaFoldDB" id="A0A915A2T2"/>
<dbReference type="Proteomes" id="UP000887569">
    <property type="component" value="Unplaced"/>
</dbReference>
<proteinExistence type="predicted"/>
<keyword evidence="1" id="KW-0812">Transmembrane</keyword>
<keyword evidence="1" id="KW-0472">Membrane</keyword>
<feature type="transmembrane region" description="Helical" evidence="1">
    <location>
        <begin position="30"/>
        <end position="47"/>
    </location>
</feature>
<evidence type="ECO:0000313" key="3">
    <source>
        <dbReference type="WBParaSite" id="PgE259_g001_t01"/>
    </source>
</evidence>
<evidence type="ECO:0000313" key="2">
    <source>
        <dbReference type="Proteomes" id="UP000887569"/>
    </source>
</evidence>
<reference evidence="3" key="1">
    <citation type="submission" date="2022-11" db="UniProtKB">
        <authorList>
            <consortium name="WormBaseParasite"/>
        </authorList>
    </citation>
    <scope>IDENTIFICATION</scope>
</reference>
<accession>A0A915A2T2</accession>
<keyword evidence="2" id="KW-1185">Reference proteome</keyword>
<organism evidence="2 3">
    <name type="scientific">Parascaris univalens</name>
    <name type="common">Nematode worm</name>
    <dbReference type="NCBI Taxonomy" id="6257"/>
    <lineage>
        <taxon>Eukaryota</taxon>
        <taxon>Metazoa</taxon>
        <taxon>Ecdysozoa</taxon>
        <taxon>Nematoda</taxon>
        <taxon>Chromadorea</taxon>
        <taxon>Rhabditida</taxon>
        <taxon>Spirurina</taxon>
        <taxon>Ascaridomorpha</taxon>
        <taxon>Ascaridoidea</taxon>
        <taxon>Ascarididae</taxon>
        <taxon>Parascaris</taxon>
    </lineage>
</organism>
<sequence length="181" mass="20559">AICCGRENMRSSRSISTCYRGAAMMSHVPLFWTVVFASFGLTINHLAMDAEFLTQKLLISETVQLIQGDAIVVNFKVLRPSMHYQESFRVSLINDDTVARAFHLEMSSYLTSMGSRSAQLGWQYAHDANIKLHHGGDHWCSIHIRIVRNNYQVCRYAVAVSMKSELVLKFWFSSKSNLSDC</sequence>